<name>A0A645G0G8_9ZZZZ</name>
<comment type="caution">
    <text evidence="1">The sequence shown here is derived from an EMBL/GenBank/DDBJ whole genome shotgun (WGS) entry which is preliminary data.</text>
</comment>
<dbReference type="AlphaFoldDB" id="A0A645G0G8"/>
<reference evidence="1" key="1">
    <citation type="submission" date="2019-08" db="EMBL/GenBank/DDBJ databases">
        <authorList>
            <person name="Kucharzyk K."/>
            <person name="Murdoch R.W."/>
            <person name="Higgins S."/>
            <person name="Loffler F."/>
        </authorList>
    </citation>
    <scope>NUCLEOTIDE SEQUENCE</scope>
</reference>
<accession>A0A645G0G8</accession>
<sequence>MISCLITADQCTVDGCKIINTRIAGPRIITNRYGIFTAAAQDDISINLIYRQSNIAILNTITYNNITSNFLHIKYNIRRLYQYSSVNLVIIIFSAAINIQCNRICDKIGIIKSGYSRIRIKAGT</sequence>
<protein>
    <submittedName>
        <fullName evidence="1">Uncharacterized protein</fullName>
    </submittedName>
</protein>
<proteinExistence type="predicted"/>
<dbReference type="EMBL" id="VSSQ01068028">
    <property type="protein sequence ID" value="MPN20311.1"/>
    <property type="molecule type" value="Genomic_DNA"/>
</dbReference>
<gene>
    <name evidence="1" type="ORF">SDC9_167689</name>
</gene>
<evidence type="ECO:0000313" key="1">
    <source>
        <dbReference type="EMBL" id="MPN20311.1"/>
    </source>
</evidence>
<organism evidence="1">
    <name type="scientific">bioreactor metagenome</name>
    <dbReference type="NCBI Taxonomy" id="1076179"/>
    <lineage>
        <taxon>unclassified sequences</taxon>
        <taxon>metagenomes</taxon>
        <taxon>ecological metagenomes</taxon>
    </lineage>
</organism>